<dbReference type="EMBL" id="VLTN01000026">
    <property type="protein sequence ID" value="KAA0151584.1"/>
    <property type="molecule type" value="Genomic_DNA"/>
</dbReference>
<reference evidence="2 3" key="1">
    <citation type="submission" date="2019-07" db="EMBL/GenBank/DDBJ databases">
        <title>Genomes of Cafeteria roenbergensis.</title>
        <authorList>
            <person name="Fischer M.G."/>
            <person name="Hackl T."/>
            <person name="Roman M."/>
        </authorList>
    </citation>
    <scope>NUCLEOTIDE SEQUENCE [LARGE SCALE GENOMIC DNA]</scope>
    <source>
        <strain evidence="2 3">BVI</strain>
    </source>
</reference>
<evidence type="ECO:0008006" key="4">
    <source>
        <dbReference type="Google" id="ProtNLM"/>
    </source>
</evidence>
<dbReference type="InterPro" id="IPR036097">
    <property type="entry name" value="HisK_dim/P_sf"/>
</dbReference>
<dbReference type="InterPro" id="IPR003661">
    <property type="entry name" value="HisK_dim/P_dom"/>
</dbReference>
<dbReference type="Proteomes" id="UP000323011">
    <property type="component" value="Unassembled WGS sequence"/>
</dbReference>
<dbReference type="CDD" id="cd00082">
    <property type="entry name" value="HisKA"/>
    <property type="match status" value="1"/>
</dbReference>
<dbReference type="SUPFAM" id="SSF47384">
    <property type="entry name" value="Homodimeric domain of signal transducing histidine kinase"/>
    <property type="match status" value="1"/>
</dbReference>
<feature type="transmembrane region" description="Helical" evidence="1">
    <location>
        <begin position="136"/>
        <end position="162"/>
    </location>
</feature>
<proteinExistence type="predicted"/>
<dbReference type="AlphaFoldDB" id="A0A5A8CG92"/>
<feature type="transmembrane region" description="Helical" evidence="1">
    <location>
        <begin position="285"/>
        <end position="308"/>
    </location>
</feature>
<organism evidence="2 3">
    <name type="scientific">Cafeteria roenbergensis</name>
    <name type="common">Marine flagellate</name>
    <dbReference type="NCBI Taxonomy" id="33653"/>
    <lineage>
        <taxon>Eukaryota</taxon>
        <taxon>Sar</taxon>
        <taxon>Stramenopiles</taxon>
        <taxon>Bigyra</taxon>
        <taxon>Opalozoa</taxon>
        <taxon>Bicosoecida</taxon>
        <taxon>Cafeteriaceae</taxon>
        <taxon>Cafeteria</taxon>
    </lineage>
</organism>
<sequence>MPQSSAASQRKRVADTNCCALDTVFVLSCLFLVVSGVATAVIAWFDPTAYNPRWAAGSERLRNAVVPVCHQLAAHPFIHPKVADRLVQYSAALMAAIESLFPAHMAAGAISIVTPVTLLAFACCARGTSAISTRAAVVLGMSSLFSAIIAGLALLSGSAVVWTREWEASALPEPCRQNLTAALASLIAGPNASAWPTEWTMRSTPMELHRQFSSGQLEPPRLDELLACLFPADGMAVAATALGALAVAAIIHTTVSPSTYFPSLVGAEAPSQGSSYPLTLVRSGLAYFASIPVAITLSVYFPALIFLLSGVIQALAAKATRTQLQESGETLRAFTGYISHSTRVPLNAAQLAADELNEDITLAVEDGLMNPDAAAMLEILQNSLGAARAVLDDVLTLESSLQRGAGSLRPTWVRGRDLLGPVRSMFEGGGTSLGSSAAGAKDLDIIDAVSMAGVDVFVDHARLTQEWTRGPMPR</sequence>
<name>A0A5A8CG92_CAFRO</name>
<comment type="caution">
    <text evidence="2">The sequence shown here is derived from an EMBL/GenBank/DDBJ whole genome shotgun (WGS) entry which is preliminary data.</text>
</comment>
<dbReference type="GO" id="GO:0000155">
    <property type="term" value="F:phosphorelay sensor kinase activity"/>
    <property type="evidence" value="ECO:0007669"/>
    <property type="project" value="InterPro"/>
</dbReference>
<keyword evidence="1" id="KW-0472">Membrane</keyword>
<evidence type="ECO:0000313" key="2">
    <source>
        <dbReference type="EMBL" id="KAA0151584.1"/>
    </source>
</evidence>
<gene>
    <name evidence="2" type="ORF">FNF29_04508</name>
</gene>
<evidence type="ECO:0000313" key="3">
    <source>
        <dbReference type="Proteomes" id="UP000323011"/>
    </source>
</evidence>
<keyword evidence="1" id="KW-1133">Transmembrane helix</keyword>
<protein>
    <recommendedName>
        <fullName evidence="4">Signal transduction histidine kinase dimerisation/phosphoacceptor domain-containing protein</fullName>
    </recommendedName>
</protein>
<keyword evidence="3" id="KW-1185">Reference proteome</keyword>
<feature type="transmembrane region" description="Helical" evidence="1">
    <location>
        <begin position="20"/>
        <end position="45"/>
    </location>
</feature>
<evidence type="ECO:0000256" key="1">
    <source>
        <dbReference type="SAM" id="Phobius"/>
    </source>
</evidence>
<keyword evidence="1" id="KW-0812">Transmembrane</keyword>
<feature type="transmembrane region" description="Helical" evidence="1">
    <location>
        <begin position="103"/>
        <end position="124"/>
    </location>
</feature>
<accession>A0A5A8CG92</accession>